<evidence type="ECO:0000313" key="2">
    <source>
        <dbReference type="EMBL" id="AKU95522.1"/>
    </source>
</evidence>
<dbReference type="Proteomes" id="UP000064967">
    <property type="component" value="Chromosome"/>
</dbReference>
<dbReference type="RefSeq" id="WP_146646958.1">
    <property type="nucleotide sequence ID" value="NZ_CP012333.1"/>
</dbReference>
<dbReference type="EMBL" id="CP012333">
    <property type="protein sequence ID" value="AKU95522.1"/>
    <property type="molecule type" value="Genomic_DNA"/>
</dbReference>
<protein>
    <submittedName>
        <fullName evidence="2">Uncharacterized protein</fullName>
    </submittedName>
</protein>
<name>A0A0K1PPS5_9BACT</name>
<sequence length="346" mass="36536">MVIFLASTTRPAHAEDSNAPLVEVVLVQADDERLEAALRELLSRIHVTPRFARTSRPLAHPASPSSQLLAAVDVDFSDPHKVRVAIVDTRHDRVLVHEIATDGGVDEVVREEISHITVYAVEALLRGEVLGTPREVVPATPIEPIETPTPPTSPRVPTRPPPPAKLVAHVELETEASVRTYAPVAPVVFGTGAALALSARPGAIALRGALLVEQRTSVTVATQSVSSRFAQHALRADVSCGIPLAPSLDLVLGVGAGLDFVSVQTTVLRAGAKPATENGFVDRVPVIGAFAGTAVSIAPRLTARADVGVDVPVRAPTYVVDSSHEIVLLSPYTVRGVVRVGLDVRF</sequence>
<dbReference type="AlphaFoldDB" id="A0A0K1PPS5"/>
<keyword evidence="3" id="KW-1185">Reference proteome</keyword>
<organism evidence="2 3">
    <name type="scientific">Labilithrix luteola</name>
    <dbReference type="NCBI Taxonomy" id="1391654"/>
    <lineage>
        <taxon>Bacteria</taxon>
        <taxon>Pseudomonadati</taxon>
        <taxon>Myxococcota</taxon>
        <taxon>Polyangia</taxon>
        <taxon>Polyangiales</taxon>
        <taxon>Labilitrichaceae</taxon>
        <taxon>Labilithrix</taxon>
    </lineage>
</organism>
<evidence type="ECO:0000313" key="3">
    <source>
        <dbReference type="Proteomes" id="UP000064967"/>
    </source>
</evidence>
<feature type="region of interest" description="Disordered" evidence="1">
    <location>
        <begin position="140"/>
        <end position="161"/>
    </location>
</feature>
<proteinExistence type="predicted"/>
<reference evidence="2 3" key="1">
    <citation type="submission" date="2015-08" db="EMBL/GenBank/DDBJ databases">
        <authorList>
            <person name="Babu N.S."/>
            <person name="Beckwith C.J."/>
            <person name="Beseler K.G."/>
            <person name="Brison A."/>
            <person name="Carone J.V."/>
            <person name="Caskin T.P."/>
            <person name="Diamond M."/>
            <person name="Durham M.E."/>
            <person name="Foxe J.M."/>
            <person name="Go M."/>
            <person name="Henderson B.A."/>
            <person name="Jones I.B."/>
            <person name="McGettigan J.A."/>
            <person name="Micheletti S.J."/>
            <person name="Nasrallah M.E."/>
            <person name="Ortiz D."/>
            <person name="Piller C.R."/>
            <person name="Privatt S.R."/>
            <person name="Schneider S.L."/>
            <person name="Sharp S."/>
            <person name="Smith T.C."/>
            <person name="Stanton J.D."/>
            <person name="Ullery H.E."/>
            <person name="Wilson R.J."/>
            <person name="Serrano M.G."/>
            <person name="Buck G."/>
            <person name="Lee V."/>
            <person name="Wang Y."/>
            <person name="Carvalho R."/>
            <person name="Voegtly L."/>
            <person name="Shi R."/>
            <person name="Duckworth R."/>
            <person name="Johnson A."/>
            <person name="Loviza R."/>
            <person name="Walstead R."/>
            <person name="Shah Z."/>
            <person name="Kiflezghi M."/>
            <person name="Wade K."/>
            <person name="Ball S.L."/>
            <person name="Bradley K.W."/>
            <person name="Asai D.J."/>
            <person name="Bowman C.A."/>
            <person name="Russell D.A."/>
            <person name="Pope W.H."/>
            <person name="Jacobs-Sera D."/>
            <person name="Hendrix R.W."/>
            <person name="Hatfull G.F."/>
        </authorList>
    </citation>
    <scope>NUCLEOTIDE SEQUENCE [LARGE SCALE GENOMIC DNA]</scope>
    <source>
        <strain evidence="2 3">DSM 27648</strain>
    </source>
</reference>
<feature type="compositionally biased region" description="Pro residues" evidence="1">
    <location>
        <begin position="147"/>
        <end position="161"/>
    </location>
</feature>
<evidence type="ECO:0000256" key="1">
    <source>
        <dbReference type="SAM" id="MobiDB-lite"/>
    </source>
</evidence>
<dbReference type="KEGG" id="llu:AKJ09_02186"/>
<gene>
    <name evidence="2" type="ORF">AKJ09_02186</name>
</gene>
<accession>A0A0K1PPS5</accession>
<dbReference type="PATRIC" id="fig|1391654.3.peg.2203"/>